<evidence type="ECO:0008006" key="5">
    <source>
        <dbReference type="Google" id="ProtNLM"/>
    </source>
</evidence>
<dbReference type="InterPro" id="IPR007038">
    <property type="entry name" value="HupE_UreJ"/>
</dbReference>
<keyword evidence="1" id="KW-0472">Membrane</keyword>
<name>A0A1A8XXW0_9PROT</name>
<dbReference type="STRING" id="1860102.ACCAA_650017"/>
<evidence type="ECO:0000313" key="3">
    <source>
        <dbReference type="EMBL" id="SBT08893.1"/>
    </source>
</evidence>
<organism evidence="3 4">
    <name type="scientific">Candidatus Accumulibacter aalborgensis</name>
    <dbReference type="NCBI Taxonomy" id="1860102"/>
    <lineage>
        <taxon>Bacteria</taxon>
        <taxon>Pseudomonadati</taxon>
        <taxon>Pseudomonadota</taxon>
        <taxon>Betaproteobacteria</taxon>
        <taxon>Candidatus Accumulibacter</taxon>
    </lineage>
</organism>
<sequence>MKGACALRVRSRIAAVLAMALACGPARAHLQTSGMGPVCDGLAHFLTSPEDLVPALALALLAGLRGAAYGRSAMFTLPAAWLLGSLAGLSAAVANAGTLGASFWFLLLGGLVVADAKLSLRSMTALCAFLGLVHGYLNGSGMGLSAAAIVAALGLTAAVFVLVSLVAALVVQLRAPWARIAVRVAGSWIAASGLLMIGWSIRGV</sequence>
<keyword evidence="1" id="KW-1133">Transmembrane helix</keyword>
<evidence type="ECO:0000256" key="2">
    <source>
        <dbReference type="SAM" id="SignalP"/>
    </source>
</evidence>
<feature type="transmembrane region" description="Helical" evidence="1">
    <location>
        <begin position="80"/>
        <end position="106"/>
    </location>
</feature>
<feature type="transmembrane region" description="Helical" evidence="1">
    <location>
        <begin position="118"/>
        <end position="137"/>
    </location>
</feature>
<feature type="transmembrane region" description="Helical" evidence="1">
    <location>
        <begin position="177"/>
        <end position="201"/>
    </location>
</feature>
<dbReference type="PROSITE" id="PS51257">
    <property type="entry name" value="PROKAR_LIPOPROTEIN"/>
    <property type="match status" value="1"/>
</dbReference>
<dbReference type="EMBL" id="FLQX01000144">
    <property type="protein sequence ID" value="SBT08893.1"/>
    <property type="molecule type" value="Genomic_DNA"/>
</dbReference>
<feature type="chain" id="PRO_5008381880" description="HupE/UreJ protein" evidence="2">
    <location>
        <begin position="29"/>
        <end position="204"/>
    </location>
</feature>
<keyword evidence="1" id="KW-0812">Transmembrane</keyword>
<feature type="signal peptide" evidence="2">
    <location>
        <begin position="1"/>
        <end position="28"/>
    </location>
</feature>
<dbReference type="Pfam" id="PF04955">
    <property type="entry name" value="HupE_UreJ"/>
    <property type="match status" value="1"/>
</dbReference>
<accession>A0A1A8XXW0</accession>
<evidence type="ECO:0000256" key="1">
    <source>
        <dbReference type="SAM" id="Phobius"/>
    </source>
</evidence>
<dbReference type="AlphaFoldDB" id="A0A1A8XXW0"/>
<protein>
    <recommendedName>
        <fullName evidence="5">HupE/UreJ protein</fullName>
    </recommendedName>
</protein>
<reference evidence="3 4" key="1">
    <citation type="submission" date="2016-06" db="EMBL/GenBank/DDBJ databases">
        <authorList>
            <person name="Kjaerup R.B."/>
            <person name="Dalgaard T.S."/>
            <person name="Juul-Madsen H.R."/>
        </authorList>
    </citation>
    <scope>NUCLEOTIDE SEQUENCE [LARGE SCALE GENOMIC DNA]</scope>
    <source>
        <strain evidence="3">3</strain>
    </source>
</reference>
<evidence type="ECO:0000313" key="4">
    <source>
        <dbReference type="Proteomes" id="UP000199169"/>
    </source>
</evidence>
<dbReference type="Proteomes" id="UP000199169">
    <property type="component" value="Unassembled WGS sequence"/>
</dbReference>
<proteinExistence type="predicted"/>
<gene>
    <name evidence="3" type="ORF">ACCAA_650017</name>
</gene>
<keyword evidence="4" id="KW-1185">Reference proteome</keyword>
<feature type="transmembrane region" description="Helical" evidence="1">
    <location>
        <begin position="144"/>
        <end position="171"/>
    </location>
</feature>
<keyword evidence="2" id="KW-0732">Signal</keyword>